<feature type="chain" id="PRO_5047490742" description="DUF1579 domain-containing protein" evidence="1">
    <location>
        <begin position="35"/>
        <end position="168"/>
    </location>
</feature>
<protein>
    <recommendedName>
        <fullName evidence="4">DUF1579 domain-containing protein</fullName>
    </recommendedName>
</protein>
<keyword evidence="3" id="KW-1185">Reference proteome</keyword>
<evidence type="ECO:0000313" key="2">
    <source>
        <dbReference type="EMBL" id="MCW3171098.1"/>
    </source>
</evidence>
<dbReference type="RefSeq" id="WP_264724552.1">
    <property type="nucleotide sequence ID" value="NZ_JAPDMX010000002.1"/>
</dbReference>
<gene>
    <name evidence="2" type="ORF">OHT75_01210</name>
</gene>
<feature type="signal peptide" evidence="1">
    <location>
        <begin position="1"/>
        <end position="34"/>
    </location>
</feature>
<dbReference type="Proteomes" id="UP001163714">
    <property type="component" value="Unassembled WGS sequence"/>
</dbReference>
<comment type="caution">
    <text evidence="2">The sequence shown here is derived from an EMBL/GenBank/DDBJ whole genome shotgun (WGS) entry which is preliminary data.</text>
</comment>
<evidence type="ECO:0000313" key="3">
    <source>
        <dbReference type="Proteomes" id="UP001163714"/>
    </source>
</evidence>
<evidence type="ECO:0000256" key="1">
    <source>
        <dbReference type="SAM" id="SignalP"/>
    </source>
</evidence>
<evidence type="ECO:0008006" key="4">
    <source>
        <dbReference type="Google" id="ProtNLM"/>
    </source>
</evidence>
<sequence>MNINSVAVSCFTLFKRRSAILLLASMTIMQQGYAIPLNTQLEALYAQQDLVEANPLIGTWQLVSGQYLDEKQQWVDYKSLDLASIKIISDSHFSFTTIKNVQGSKQFWAAGTGTYQLTDKYYIETPELNSFGVVGTAFKFEYTIKQDKLFTKRLENGVLKEQEVWQRI</sequence>
<dbReference type="EMBL" id="JAPDMX010000002">
    <property type="protein sequence ID" value="MCW3171098.1"/>
    <property type="molecule type" value="Genomic_DNA"/>
</dbReference>
<reference evidence="2" key="1">
    <citation type="submission" date="2022-10" db="EMBL/GenBank/DDBJ databases">
        <title>Shewanella flava sp. nov, isolated from the estuary of the Fenhe River into the Yellow River.</title>
        <authorList>
            <person name="Li Y."/>
        </authorList>
    </citation>
    <scope>NUCLEOTIDE SEQUENCE</scope>
    <source>
        <strain evidence="2">FYR11-62</strain>
    </source>
</reference>
<keyword evidence="1" id="KW-0732">Signal</keyword>
<accession>A0ABT3I5J8</accession>
<proteinExistence type="predicted"/>
<dbReference type="Gene3D" id="2.40.128.490">
    <property type="entry name" value="Uncharacterised protein PF14869, DUF4488"/>
    <property type="match status" value="1"/>
</dbReference>
<name>A0ABT3I5J8_9GAMM</name>
<organism evidence="2 3">
    <name type="scientific">Shewanella subflava</name>
    <dbReference type="NCBI Taxonomy" id="2986476"/>
    <lineage>
        <taxon>Bacteria</taxon>
        <taxon>Pseudomonadati</taxon>
        <taxon>Pseudomonadota</taxon>
        <taxon>Gammaproteobacteria</taxon>
        <taxon>Alteromonadales</taxon>
        <taxon>Shewanellaceae</taxon>
        <taxon>Shewanella</taxon>
    </lineage>
</organism>